<feature type="transmembrane region" description="Helical" evidence="9">
    <location>
        <begin position="67"/>
        <end position="93"/>
    </location>
</feature>
<dbReference type="RefSeq" id="XP_015181609.1">
    <property type="nucleotide sequence ID" value="XM_015326123.1"/>
</dbReference>
<dbReference type="Pfam" id="PF04178">
    <property type="entry name" value="Got1"/>
    <property type="match status" value="1"/>
</dbReference>
<evidence type="ECO:0000256" key="7">
    <source>
        <dbReference type="ARBA" id="ARBA00023136"/>
    </source>
</evidence>
<proteinExistence type="inferred from homology"/>
<dbReference type="Proteomes" id="UP000694924">
    <property type="component" value="Unplaced"/>
</dbReference>
<organism evidence="10 11">
    <name type="scientific">Polistes dominula</name>
    <name type="common">European paper wasp</name>
    <name type="synonym">Vespa dominula</name>
    <dbReference type="NCBI Taxonomy" id="743375"/>
    <lineage>
        <taxon>Eukaryota</taxon>
        <taxon>Metazoa</taxon>
        <taxon>Ecdysozoa</taxon>
        <taxon>Arthropoda</taxon>
        <taxon>Hexapoda</taxon>
        <taxon>Insecta</taxon>
        <taxon>Pterygota</taxon>
        <taxon>Neoptera</taxon>
        <taxon>Endopterygota</taxon>
        <taxon>Hymenoptera</taxon>
        <taxon>Apocrita</taxon>
        <taxon>Aculeata</taxon>
        <taxon>Vespoidea</taxon>
        <taxon>Vespidae</taxon>
        <taxon>Polistinae</taxon>
        <taxon>Polistini</taxon>
        <taxon>Polistes</taxon>
    </lineage>
</organism>
<evidence type="ECO:0000256" key="2">
    <source>
        <dbReference type="ARBA" id="ARBA00004141"/>
    </source>
</evidence>
<feature type="transmembrane region" description="Helical" evidence="9">
    <location>
        <begin position="167"/>
        <end position="187"/>
    </location>
</feature>
<evidence type="ECO:0000256" key="3">
    <source>
        <dbReference type="ARBA" id="ARBA00022448"/>
    </source>
</evidence>
<keyword evidence="4 9" id="KW-0812">Transmembrane</keyword>
<keyword evidence="6 9" id="KW-1133">Transmembrane helix</keyword>
<protein>
    <recommendedName>
        <fullName evidence="9">Vesicle transport protein</fullName>
    </recommendedName>
</protein>
<reference evidence="11" key="1">
    <citation type="submission" date="2025-08" db="UniProtKB">
        <authorList>
            <consortium name="RefSeq"/>
        </authorList>
    </citation>
    <scope>IDENTIFICATION</scope>
    <source>
        <tissue evidence="11">Whole body</tissue>
    </source>
</reference>
<evidence type="ECO:0000256" key="9">
    <source>
        <dbReference type="RuleBase" id="RU363111"/>
    </source>
</evidence>
<gene>
    <name evidence="11" type="primary">LOC107069121</name>
</gene>
<comment type="similarity">
    <text evidence="8 9">Belongs to the SFT2 family.</text>
</comment>
<keyword evidence="3 9" id="KW-0813">Transport</keyword>
<evidence type="ECO:0000256" key="6">
    <source>
        <dbReference type="ARBA" id="ARBA00022989"/>
    </source>
</evidence>
<evidence type="ECO:0000256" key="5">
    <source>
        <dbReference type="ARBA" id="ARBA00022927"/>
    </source>
</evidence>
<evidence type="ECO:0000313" key="11">
    <source>
        <dbReference type="RefSeq" id="XP_015181609.1"/>
    </source>
</evidence>
<dbReference type="PANTHER" id="PTHR23137:SF36">
    <property type="entry name" value="VESICLE TRANSPORT PROTEIN SFT2C"/>
    <property type="match status" value="1"/>
</dbReference>
<name>A0ABM1IN22_POLDO</name>
<keyword evidence="7 9" id="KW-0472">Membrane</keyword>
<dbReference type="InterPro" id="IPR007305">
    <property type="entry name" value="Vesicle_transpt_Got1/SFT2"/>
</dbReference>
<evidence type="ECO:0000256" key="8">
    <source>
        <dbReference type="ARBA" id="ARBA00025800"/>
    </source>
</evidence>
<feature type="transmembrane region" description="Helical" evidence="9">
    <location>
        <begin position="133"/>
        <end position="155"/>
    </location>
</feature>
<evidence type="ECO:0000256" key="4">
    <source>
        <dbReference type="ARBA" id="ARBA00022692"/>
    </source>
</evidence>
<comment type="function">
    <text evidence="1 9">May be involved in fusion of retrograde transport vesicles derived from an endocytic compartment with the Golgi complex.</text>
</comment>
<keyword evidence="10" id="KW-1185">Reference proteome</keyword>
<dbReference type="GeneID" id="107069121"/>
<accession>A0ABM1IN22</accession>
<dbReference type="PANTHER" id="PTHR23137">
    <property type="entry name" value="VESICLE TRANSPORT PROTEIN-RELATED"/>
    <property type="match status" value="1"/>
</dbReference>
<evidence type="ECO:0000256" key="1">
    <source>
        <dbReference type="ARBA" id="ARBA00003566"/>
    </source>
</evidence>
<evidence type="ECO:0000313" key="10">
    <source>
        <dbReference type="Proteomes" id="UP000694924"/>
    </source>
</evidence>
<feature type="transmembrane region" description="Helical" evidence="9">
    <location>
        <begin position="99"/>
        <end position="118"/>
    </location>
</feature>
<sequence length="205" mass="22959">MADLNKELNEYLLKSKNDEQCKISMEADSSQDFIKLHGITHTNSVKQTWYNRLGEEYFCSMTSKQRIAAFALCCFSGFLCLLLSACYLPVLLIHQRKFVGLYTLGSILLLLSLCFLWGPRNYIQSLLAPKRRYYALFYIAMLITTLYCTICLKSLVLTSLCCLLESIALVSFLISSMPGGTASLSLASKLCSRMCKSSIGSTLSI</sequence>
<keyword evidence="5 9" id="KW-0653">Protein transport</keyword>
<dbReference type="InterPro" id="IPR011691">
    <property type="entry name" value="Vesicle_transpt_SFT2"/>
</dbReference>
<comment type="subcellular location">
    <subcellularLocation>
        <location evidence="2 9">Membrane</location>
        <topology evidence="2 9">Multi-pass membrane protein</topology>
    </subcellularLocation>
</comment>